<dbReference type="PANTHER" id="PTHR46211:SF1">
    <property type="entry name" value="GLYCEROPHOSPHODIESTER PHOSPHODIESTERASE, CYTOPLASMIC"/>
    <property type="match status" value="1"/>
</dbReference>
<dbReference type="EMBL" id="JADEXQ010000106">
    <property type="protein sequence ID" value="MBE9032452.1"/>
    <property type="molecule type" value="Genomic_DNA"/>
</dbReference>
<dbReference type="Proteomes" id="UP000625316">
    <property type="component" value="Unassembled WGS sequence"/>
</dbReference>
<dbReference type="Gene3D" id="3.20.20.190">
    <property type="entry name" value="Phosphatidylinositol (PI) phosphodiesterase"/>
    <property type="match status" value="1"/>
</dbReference>
<evidence type="ECO:0000259" key="1">
    <source>
        <dbReference type="PROSITE" id="PS51704"/>
    </source>
</evidence>
<comment type="caution">
    <text evidence="2">The sequence shown here is derived from an EMBL/GenBank/DDBJ whole genome shotgun (WGS) entry which is preliminary data.</text>
</comment>
<keyword evidence="3" id="KW-1185">Reference proteome</keyword>
<evidence type="ECO:0000313" key="2">
    <source>
        <dbReference type="EMBL" id="MBE9032452.1"/>
    </source>
</evidence>
<dbReference type="InterPro" id="IPR030395">
    <property type="entry name" value="GP_PDE_dom"/>
</dbReference>
<dbReference type="RefSeq" id="WP_264327269.1">
    <property type="nucleotide sequence ID" value="NZ_JADEXQ010000106.1"/>
</dbReference>
<dbReference type="InterPro" id="IPR017946">
    <property type="entry name" value="PLC-like_Pdiesterase_TIM-brl"/>
</dbReference>
<reference evidence="2" key="1">
    <citation type="submission" date="2020-10" db="EMBL/GenBank/DDBJ databases">
        <authorList>
            <person name="Castelo-Branco R."/>
            <person name="Eusebio N."/>
            <person name="Adriana R."/>
            <person name="Vieira A."/>
            <person name="Brugerolle De Fraissinette N."/>
            <person name="Rezende De Castro R."/>
            <person name="Schneider M.P."/>
            <person name="Vasconcelos V."/>
            <person name="Leao P.N."/>
        </authorList>
    </citation>
    <scope>NUCLEOTIDE SEQUENCE</scope>
    <source>
        <strain evidence="2">LEGE 11480</strain>
    </source>
</reference>
<evidence type="ECO:0000313" key="3">
    <source>
        <dbReference type="Proteomes" id="UP000625316"/>
    </source>
</evidence>
<dbReference type="PANTHER" id="PTHR46211">
    <property type="entry name" value="GLYCEROPHOSPHORYL DIESTER PHOSPHODIESTERASE"/>
    <property type="match status" value="1"/>
</dbReference>
<feature type="domain" description="GP-PDE" evidence="1">
    <location>
        <begin position="6"/>
        <end position="233"/>
    </location>
</feature>
<dbReference type="AlphaFoldDB" id="A0A928VTV8"/>
<proteinExistence type="predicted"/>
<dbReference type="PROSITE" id="PS51704">
    <property type="entry name" value="GP_PDE"/>
    <property type="match status" value="1"/>
</dbReference>
<sequence>MSMNHPIMIAHRGNTNGSHNPLAPSENTIAAFEAAITAGADMLEFDVCRSRDGVLVIHHDPEINQISLADLTIQEIQTIQPEIPTFETTIQHCKNRIPLDIELKTFGNESAVLAIINQHLTGDQFVITSFQAKALQNVRQLQPQVKIGLLIKPAACDRRFPYRVRQPIDRLQPDFLAPHYALINTSWLQTINPSHIPYWIWTVNEPTAIKQFQSNKQVKAIITDRCSQIIPNRTL</sequence>
<dbReference type="GO" id="GO:0006629">
    <property type="term" value="P:lipid metabolic process"/>
    <property type="evidence" value="ECO:0007669"/>
    <property type="project" value="InterPro"/>
</dbReference>
<protein>
    <submittedName>
        <fullName evidence="2">Glycerophosphodiester phosphodiesterase</fullName>
    </submittedName>
</protein>
<dbReference type="Pfam" id="PF03009">
    <property type="entry name" value="GDPD"/>
    <property type="match status" value="1"/>
</dbReference>
<organism evidence="2 3">
    <name type="scientific">Romeriopsis navalis LEGE 11480</name>
    <dbReference type="NCBI Taxonomy" id="2777977"/>
    <lineage>
        <taxon>Bacteria</taxon>
        <taxon>Bacillati</taxon>
        <taxon>Cyanobacteriota</taxon>
        <taxon>Cyanophyceae</taxon>
        <taxon>Leptolyngbyales</taxon>
        <taxon>Leptolyngbyaceae</taxon>
        <taxon>Romeriopsis</taxon>
        <taxon>Romeriopsis navalis</taxon>
    </lineage>
</organism>
<gene>
    <name evidence="2" type="ORF">IQ266_22195</name>
</gene>
<name>A0A928VTV8_9CYAN</name>
<dbReference type="CDD" id="cd08556">
    <property type="entry name" value="GDPD"/>
    <property type="match status" value="1"/>
</dbReference>
<accession>A0A928VTV8</accession>
<dbReference type="GO" id="GO:0008081">
    <property type="term" value="F:phosphoric diester hydrolase activity"/>
    <property type="evidence" value="ECO:0007669"/>
    <property type="project" value="InterPro"/>
</dbReference>
<dbReference type="SUPFAM" id="SSF51695">
    <property type="entry name" value="PLC-like phosphodiesterases"/>
    <property type="match status" value="1"/>
</dbReference>